<dbReference type="AlphaFoldDB" id="A0A1T0CAS6"/>
<dbReference type="Proteomes" id="UP000191094">
    <property type="component" value="Unassembled WGS sequence"/>
</dbReference>
<dbReference type="OrthoDB" id="6650317at2"/>
<dbReference type="EMBL" id="MUYT01000017">
    <property type="protein sequence ID" value="OOS19442.1"/>
    <property type="molecule type" value="Genomic_DNA"/>
</dbReference>
<proteinExistence type="predicted"/>
<dbReference type="RefSeq" id="WP_078308384.1">
    <property type="nucleotide sequence ID" value="NZ_MUYT01000017.1"/>
</dbReference>
<keyword evidence="1" id="KW-0812">Transmembrane</keyword>
<dbReference type="Gene3D" id="3.30.700.10">
    <property type="entry name" value="Glycoprotein, Type 4 Pilin"/>
    <property type="match status" value="1"/>
</dbReference>
<keyword evidence="1" id="KW-1133">Transmembrane helix</keyword>
<reference evidence="2 3" key="1">
    <citation type="submission" date="2017-02" db="EMBL/GenBank/DDBJ databases">
        <title>Draft genome sequence of Moraxella lincolnii CCUG 9405T type strain.</title>
        <authorList>
            <person name="Salva-Serra F."/>
            <person name="Engstrom-Jakobsson H."/>
            <person name="Thorell K."/>
            <person name="Jaen-Luchoro D."/>
            <person name="Gonzales-Siles L."/>
            <person name="Karlsson R."/>
            <person name="Yazdan S."/>
            <person name="Boulund F."/>
            <person name="Johnning A."/>
            <person name="Engstrand L."/>
            <person name="Kristiansson E."/>
            <person name="Moore E."/>
        </authorList>
    </citation>
    <scope>NUCLEOTIDE SEQUENCE [LARGE SCALE GENOMIC DNA]</scope>
    <source>
        <strain evidence="2 3">CCUG 9405</strain>
    </source>
</reference>
<keyword evidence="3" id="KW-1185">Reference proteome</keyword>
<dbReference type="InterPro" id="IPR045584">
    <property type="entry name" value="Pilin-like"/>
</dbReference>
<accession>A0A1T0CAS6</accession>
<evidence type="ECO:0000256" key="1">
    <source>
        <dbReference type="SAM" id="Phobius"/>
    </source>
</evidence>
<dbReference type="NCBIfam" id="TIGR02532">
    <property type="entry name" value="IV_pilin_GFxxxE"/>
    <property type="match status" value="1"/>
</dbReference>
<protein>
    <recommendedName>
        <fullName evidence="4">Prepilin-type N-terminal cleavage/methylation domain-containing protein</fullName>
    </recommendedName>
</protein>
<dbReference type="SUPFAM" id="SSF54523">
    <property type="entry name" value="Pili subunits"/>
    <property type="match status" value="1"/>
</dbReference>
<dbReference type="PROSITE" id="PS00409">
    <property type="entry name" value="PROKAR_NTER_METHYL"/>
    <property type="match status" value="1"/>
</dbReference>
<organism evidence="2 3">
    <name type="scientific">Lwoffella lincolnii</name>
    <dbReference type="NCBI Taxonomy" id="90241"/>
    <lineage>
        <taxon>Bacteria</taxon>
        <taxon>Pseudomonadati</taxon>
        <taxon>Pseudomonadota</taxon>
        <taxon>Gammaproteobacteria</taxon>
        <taxon>Moraxellales</taxon>
        <taxon>Moraxellaceae</taxon>
        <taxon>Lwoffella</taxon>
    </lineage>
</organism>
<feature type="transmembrane region" description="Helical" evidence="1">
    <location>
        <begin position="12"/>
        <end position="35"/>
    </location>
</feature>
<evidence type="ECO:0000313" key="3">
    <source>
        <dbReference type="Proteomes" id="UP000191094"/>
    </source>
</evidence>
<evidence type="ECO:0000313" key="2">
    <source>
        <dbReference type="EMBL" id="OOS19442.1"/>
    </source>
</evidence>
<dbReference type="Pfam" id="PF07963">
    <property type="entry name" value="N_methyl"/>
    <property type="match status" value="1"/>
</dbReference>
<keyword evidence="1" id="KW-0472">Membrane</keyword>
<dbReference type="STRING" id="90241.B0682_08965"/>
<gene>
    <name evidence="2" type="ORF">B0682_08965</name>
</gene>
<name>A0A1T0CAS6_9GAMM</name>
<dbReference type="InterPro" id="IPR012902">
    <property type="entry name" value="N_methyl_site"/>
</dbReference>
<sequence length="155" mass="16958">MKAFNRPIQTGFTLIELLVTISVLGIIASIAAPSFQNQIAKRKMEDAFNQIETCFKESRIEANITRNPVTVRFNAQTLNCATKGNIEFASPLSVVAVRGTPSIQFNANGTVDFRGTTNTLEETFQVCYNGYAQGSVDLTINSRGRLSRNTGGRTC</sequence>
<evidence type="ECO:0008006" key="4">
    <source>
        <dbReference type="Google" id="ProtNLM"/>
    </source>
</evidence>
<comment type="caution">
    <text evidence="2">The sequence shown here is derived from an EMBL/GenBank/DDBJ whole genome shotgun (WGS) entry which is preliminary data.</text>
</comment>